<name>A0A7W7GU11_9ACTN</name>
<dbReference type="AlphaFoldDB" id="A0A7W7GU11"/>
<dbReference type="Proteomes" id="UP000546162">
    <property type="component" value="Unassembled WGS sequence"/>
</dbReference>
<dbReference type="EMBL" id="JACHNB010000001">
    <property type="protein sequence ID" value="MBB4738298.1"/>
    <property type="molecule type" value="Genomic_DNA"/>
</dbReference>
<evidence type="ECO:0000313" key="2">
    <source>
        <dbReference type="Proteomes" id="UP000546162"/>
    </source>
</evidence>
<proteinExistence type="predicted"/>
<reference evidence="1 2" key="1">
    <citation type="submission" date="2020-08" db="EMBL/GenBank/DDBJ databases">
        <title>Sequencing the genomes of 1000 actinobacteria strains.</title>
        <authorList>
            <person name="Klenk H.-P."/>
        </authorList>
    </citation>
    <scope>NUCLEOTIDE SEQUENCE [LARGE SCALE GENOMIC DNA]</scope>
    <source>
        <strain evidence="1 2">DSM 45809</strain>
    </source>
</reference>
<keyword evidence="2" id="KW-1185">Reference proteome</keyword>
<accession>A0A7W7GU11</accession>
<sequence length="99" mass="11083">MHGERLTLKELSGLPVYPLESVKAAGRLVLYLRGCDYSWLPVNPVIHLCQSPAPRHRCLDGLTAPATILAAHLRILRACRYGTYLRKPRITAAGRRVRP</sequence>
<organism evidence="1 2">
    <name type="scientific">Actinoplanes octamycinicus</name>
    <dbReference type="NCBI Taxonomy" id="135948"/>
    <lineage>
        <taxon>Bacteria</taxon>
        <taxon>Bacillati</taxon>
        <taxon>Actinomycetota</taxon>
        <taxon>Actinomycetes</taxon>
        <taxon>Micromonosporales</taxon>
        <taxon>Micromonosporaceae</taxon>
        <taxon>Actinoplanes</taxon>
    </lineage>
</organism>
<evidence type="ECO:0000313" key="1">
    <source>
        <dbReference type="EMBL" id="MBB4738298.1"/>
    </source>
</evidence>
<protein>
    <submittedName>
        <fullName evidence="1">Uncharacterized protein</fullName>
    </submittedName>
</protein>
<gene>
    <name evidence="1" type="ORF">BJY16_001757</name>
</gene>
<comment type="caution">
    <text evidence="1">The sequence shown here is derived from an EMBL/GenBank/DDBJ whole genome shotgun (WGS) entry which is preliminary data.</text>
</comment>